<feature type="binding site" evidence="10">
    <location>
        <position position="72"/>
    </location>
    <ligand>
        <name>Na(+)</name>
        <dbReference type="ChEBI" id="CHEBI:29101"/>
        <note>structural</note>
    </ligand>
</feature>
<evidence type="ECO:0000256" key="10">
    <source>
        <dbReference type="HAMAP-Rule" id="MF_00454"/>
    </source>
</evidence>
<dbReference type="HAMAP" id="MF_00454">
    <property type="entry name" value="FluC"/>
    <property type="match status" value="1"/>
</dbReference>
<keyword evidence="12" id="KW-1185">Reference proteome</keyword>
<evidence type="ECO:0000256" key="3">
    <source>
        <dbReference type="ARBA" id="ARBA00022692"/>
    </source>
</evidence>
<dbReference type="PANTHER" id="PTHR28259">
    <property type="entry name" value="FLUORIDE EXPORT PROTEIN 1-RELATED"/>
    <property type="match status" value="1"/>
</dbReference>
<dbReference type="PANTHER" id="PTHR28259:SF1">
    <property type="entry name" value="FLUORIDE EXPORT PROTEIN 1-RELATED"/>
    <property type="match status" value="1"/>
</dbReference>
<evidence type="ECO:0000256" key="6">
    <source>
        <dbReference type="ARBA" id="ARBA00023303"/>
    </source>
</evidence>
<keyword evidence="10" id="KW-0479">Metal-binding</keyword>
<evidence type="ECO:0000256" key="8">
    <source>
        <dbReference type="ARBA" id="ARBA00035585"/>
    </source>
</evidence>
<dbReference type="RefSeq" id="WP_230739340.1">
    <property type="nucleotide sequence ID" value="NZ_JAJNDB010000008.1"/>
</dbReference>
<keyword evidence="10" id="KW-0813">Transport</keyword>
<comment type="activity regulation">
    <text evidence="10">Na(+) is not transported, but it plays an essential structural role and its presence is essential for fluoride channel function.</text>
</comment>
<keyword evidence="2 10" id="KW-1003">Cell membrane</keyword>
<feature type="binding site" evidence="10">
    <location>
        <position position="75"/>
    </location>
    <ligand>
        <name>Na(+)</name>
        <dbReference type="ChEBI" id="CHEBI:29101"/>
        <note>structural</note>
    </ligand>
</feature>
<comment type="catalytic activity">
    <reaction evidence="8">
        <text>fluoride(in) = fluoride(out)</text>
        <dbReference type="Rhea" id="RHEA:76159"/>
        <dbReference type="ChEBI" id="CHEBI:17051"/>
    </reaction>
    <physiologicalReaction direction="left-to-right" evidence="8">
        <dbReference type="Rhea" id="RHEA:76160"/>
    </physiologicalReaction>
</comment>
<feature type="transmembrane region" description="Helical" evidence="10">
    <location>
        <begin position="35"/>
        <end position="55"/>
    </location>
</feature>
<evidence type="ECO:0000256" key="7">
    <source>
        <dbReference type="ARBA" id="ARBA00035120"/>
    </source>
</evidence>
<comment type="function">
    <text evidence="9 10">Fluoride-specific ion channel. Important for reducing fluoride concentration in the cell, thus reducing its toxicity.</text>
</comment>
<comment type="caution">
    <text evidence="11">The sequence shown here is derived from an EMBL/GenBank/DDBJ whole genome shotgun (WGS) entry which is preliminary data.</text>
</comment>
<keyword evidence="3 10" id="KW-0812">Transmembrane</keyword>
<keyword evidence="10" id="KW-0915">Sodium</keyword>
<keyword evidence="5 10" id="KW-0472">Membrane</keyword>
<feature type="transmembrane region" description="Helical" evidence="10">
    <location>
        <begin position="62"/>
        <end position="80"/>
    </location>
</feature>
<gene>
    <name evidence="10" type="primary">fluC</name>
    <name evidence="10" type="synonym">crcB</name>
    <name evidence="11" type="ORF">LQ327_28565</name>
</gene>
<keyword evidence="6 10" id="KW-0407">Ion channel</keyword>
<organism evidence="11 12">
    <name type="scientific">Actinomycetospora endophytica</name>
    <dbReference type="NCBI Taxonomy" id="2291215"/>
    <lineage>
        <taxon>Bacteria</taxon>
        <taxon>Bacillati</taxon>
        <taxon>Actinomycetota</taxon>
        <taxon>Actinomycetes</taxon>
        <taxon>Pseudonocardiales</taxon>
        <taxon>Pseudonocardiaceae</taxon>
        <taxon>Actinomycetospora</taxon>
    </lineage>
</organism>
<dbReference type="Pfam" id="PF02537">
    <property type="entry name" value="CRCB"/>
    <property type="match status" value="1"/>
</dbReference>
<evidence type="ECO:0000313" key="11">
    <source>
        <dbReference type="EMBL" id="MCD2197333.1"/>
    </source>
</evidence>
<evidence type="ECO:0000256" key="9">
    <source>
        <dbReference type="ARBA" id="ARBA00049940"/>
    </source>
</evidence>
<proteinExistence type="inferred from homology"/>
<dbReference type="Proteomes" id="UP001199469">
    <property type="component" value="Unassembled WGS sequence"/>
</dbReference>
<keyword evidence="4 10" id="KW-1133">Transmembrane helix</keyword>
<reference evidence="11 12" key="1">
    <citation type="submission" date="2021-11" db="EMBL/GenBank/DDBJ databases">
        <title>Draft genome sequence of Actinomycetospora sp. SF1 isolated from the rhizosphere soil.</title>
        <authorList>
            <person name="Duangmal K."/>
            <person name="Chantavorakit T."/>
        </authorList>
    </citation>
    <scope>NUCLEOTIDE SEQUENCE [LARGE SCALE GENOMIC DNA]</scope>
    <source>
        <strain evidence="11 12">TBRC 5722</strain>
    </source>
</reference>
<keyword evidence="10" id="KW-0406">Ion transport</keyword>
<accession>A0ABS8PGF2</accession>
<evidence type="ECO:0000313" key="12">
    <source>
        <dbReference type="Proteomes" id="UP001199469"/>
    </source>
</evidence>
<protein>
    <recommendedName>
        <fullName evidence="10">Fluoride-specific ion channel FluC</fullName>
    </recommendedName>
</protein>
<sequence length="126" mass="12733">MSLVAALWVSLGALFGVPARYLADRALQTTHSTSFPWGTFAVNLFAALVLGIVLGGHAPSPVVAALGTGFCGGLSTWSTLAYETVRLAEADESSHAMLNVVASAFAGIGAASIGLVIGAALWSSVL</sequence>
<evidence type="ECO:0000256" key="2">
    <source>
        <dbReference type="ARBA" id="ARBA00022475"/>
    </source>
</evidence>
<comment type="subcellular location">
    <subcellularLocation>
        <location evidence="1 10">Cell membrane</location>
        <topology evidence="1 10">Multi-pass membrane protein</topology>
    </subcellularLocation>
</comment>
<dbReference type="InterPro" id="IPR003691">
    <property type="entry name" value="FluC"/>
</dbReference>
<evidence type="ECO:0000256" key="4">
    <source>
        <dbReference type="ARBA" id="ARBA00022989"/>
    </source>
</evidence>
<comment type="similarity">
    <text evidence="7 10">Belongs to the fluoride channel Fluc/FEX (TC 1.A.43) family.</text>
</comment>
<dbReference type="EMBL" id="JAJNDB010000008">
    <property type="protein sequence ID" value="MCD2197333.1"/>
    <property type="molecule type" value="Genomic_DNA"/>
</dbReference>
<name>A0ABS8PGF2_9PSEU</name>
<evidence type="ECO:0000256" key="1">
    <source>
        <dbReference type="ARBA" id="ARBA00004651"/>
    </source>
</evidence>
<evidence type="ECO:0000256" key="5">
    <source>
        <dbReference type="ARBA" id="ARBA00023136"/>
    </source>
</evidence>
<feature type="transmembrane region" description="Helical" evidence="10">
    <location>
        <begin position="100"/>
        <end position="122"/>
    </location>
</feature>